<accession>A0AAV9V3M1</accession>
<dbReference type="Proteomes" id="UP001375240">
    <property type="component" value="Unassembled WGS sequence"/>
</dbReference>
<evidence type="ECO:0000313" key="2">
    <source>
        <dbReference type="Proteomes" id="UP001375240"/>
    </source>
</evidence>
<evidence type="ECO:0000313" key="1">
    <source>
        <dbReference type="EMBL" id="KAK6353665.1"/>
    </source>
</evidence>
<keyword evidence="2" id="KW-1185">Reference proteome</keyword>
<dbReference type="AlphaFoldDB" id="A0AAV9V3M1"/>
<dbReference type="EMBL" id="JAVHNQ010000003">
    <property type="protein sequence ID" value="KAK6353665.1"/>
    <property type="molecule type" value="Genomic_DNA"/>
</dbReference>
<gene>
    <name evidence="1" type="ORF">TWF696_005627</name>
</gene>
<name>A0AAV9V3M1_9PEZI</name>
<organism evidence="1 2">
    <name type="scientific">Orbilia brochopaga</name>
    <dbReference type="NCBI Taxonomy" id="3140254"/>
    <lineage>
        <taxon>Eukaryota</taxon>
        <taxon>Fungi</taxon>
        <taxon>Dikarya</taxon>
        <taxon>Ascomycota</taxon>
        <taxon>Pezizomycotina</taxon>
        <taxon>Orbiliomycetes</taxon>
        <taxon>Orbiliales</taxon>
        <taxon>Orbiliaceae</taxon>
        <taxon>Orbilia</taxon>
    </lineage>
</organism>
<proteinExistence type="predicted"/>
<comment type="caution">
    <text evidence="1">The sequence shown here is derived from an EMBL/GenBank/DDBJ whole genome shotgun (WGS) entry which is preliminary data.</text>
</comment>
<sequence>MSGYVKDLHGPTIKKYHLNDLRVYHSRQRTKFAAMHGFVTDRVPQFHYERGSCGRDDFDDWHQACDLREELVEIRRRDMEKHLDLMERIAQRASDDNPRLRALRLPRARVAAAAALPPSSTPALS</sequence>
<protein>
    <submittedName>
        <fullName evidence="1">Uncharacterized protein</fullName>
    </submittedName>
</protein>
<reference evidence="1 2" key="1">
    <citation type="submission" date="2019-10" db="EMBL/GenBank/DDBJ databases">
        <authorList>
            <person name="Palmer J.M."/>
        </authorList>
    </citation>
    <scope>NUCLEOTIDE SEQUENCE [LARGE SCALE GENOMIC DNA]</scope>
    <source>
        <strain evidence="1 2">TWF696</strain>
    </source>
</reference>